<evidence type="ECO:0000313" key="2">
    <source>
        <dbReference type="EMBL" id="KAF2836956.1"/>
    </source>
</evidence>
<sequence>MPYNTLTIYPLSHPSQSSTSLSPSTSPFPSPTHSITPFTPLNFPSSSRPSLTSSSPSPSPSGSTTPFPNHDDHDLGMPTLAQVSRSEARLTLAPVYLERGDGSAERRKGRSEGKGRTRDGRSNIRVDMSGSVPETGLVSVPRGREEMRGGDGVSGTGSLGVEQGMDMGVQEGYTGMMPMHQRVSGGESGLEAKREGGKRRNGFFVGWVREKDGKKSKQVYYVVPKVGGRRG</sequence>
<organism evidence="2 3">
    <name type="scientific">Patellaria atrata CBS 101060</name>
    <dbReference type="NCBI Taxonomy" id="1346257"/>
    <lineage>
        <taxon>Eukaryota</taxon>
        <taxon>Fungi</taxon>
        <taxon>Dikarya</taxon>
        <taxon>Ascomycota</taxon>
        <taxon>Pezizomycotina</taxon>
        <taxon>Dothideomycetes</taxon>
        <taxon>Dothideomycetes incertae sedis</taxon>
        <taxon>Patellariales</taxon>
        <taxon>Patellariaceae</taxon>
        <taxon>Patellaria</taxon>
    </lineage>
</organism>
<feature type="compositionally biased region" description="Basic and acidic residues" evidence="1">
    <location>
        <begin position="99"/>
        <end position="124"/>
    </location>
</feature>
<dbReference type="Proteomes" id="UP000799429">
    <property type="component" value="Unassembled WGS sequence"/>
</dbReference>
<keyword evidence="3" id="KW-1185">Reference proteome</keyword>
<evidence type="ECO:0000313" key="3">
    <source>
        <dbReference type="Proteomes" id="UP000799429"/>
    </source>
</evidence>
<gene>
    <name evidence="2" type="ORF">M501DRAFT_1018364</name>
</gene>
<reference evidence="2" key="1">
    <citation type="journal article" date="2020" name="Stud. Mycol.">
        <title>101 Dothideomycetes genomes: a test case for predicting lifestyles and emergence of pathogens.</title>
        <authorList>
            <person name="Haridas S."/>
            <person name="Albert R."/>
            <person name="Binder M."/>
            <person name="Bloem J."/>
            <person name="Labutti K."/>
            <person name="Salamov A."/>
            <person name="Andreopoulos B."/>
            <person name="Baker S."/>
            <person name="Barry K."/>
            <person name="Bills G."/>
            <person name="Bluhm B."/>
            <person name="Cannon C."/>
            <person name="Castanera R."/>
            <person name="Culley D."/>
            <person name="Daum C."/>
            <person name="Ezra D."/>
            <person name="Gonzalez J."/>
            <person name="Henrissat B."/>
            <person name="Kuo A."/>
            <person name="Liang C."/>
            <person name="Lipzen A."/>
            <person name="Lutzoni F."/>
            <person name="Magnuson J."/>
            <person name="Mondo S."/>
            <person name="Nolan M."/>
            <person name="Ohm R."/>
            <person name="Pangilinan J."/>
            <person name="Park H.-J."/>
            <person name="Ramirez L."/>
            <person name="Alfaro M."/>
            <person name="Sun H."/>
            <person name="Tritt A."/>
            <person name="Yoshinaga Y."/>
            <person name="Zwiers L.-H."/>
            <person name="Turgeon B."/>
            <person name="Goodwin S."/>
            <person name="Spatafora J."/>
            <person name="Crous P."/>
            <person name="Grigoriev I."/>
        </authorList>
    </citation>
    <scope>NUCLEOTIDE SEQUENCE</scope>
    <source>
        <strain evidence="2">CBS 101060</strain>
    </source>
</reference>
<feature type="region of interest" description="Disordered" evidence="1">
    <location>
        <begin position="1"/>
        <end position="86"/>
    </location>
</feature>
<comment type="caution">
    <text evidence="2">The sequence shown here is derived from an EMBL/GenBank/DDBJ whole genome shotgun (WGS) entry which is preliminary data.</text>
</comment>
<accession>A0A9P4S6C5</accession>
<feature type="region of interest" description="Disordered" evidence="1">
    <location>
        <begin position="99"/>
        <end position="162"/>
    </location>
</feature>
<evidence type="ECO:0000256" key="1">
    <source>
        <dbReference type="SAM" id="MobiDB-lite"/>
    </source>
</evidence>
<dbReference type="AlphaFoldDB" id="A0A9P4S6C5"/>
<name>A0A9P4S6C5_9PEZI</name>
<dbReference type="EMBL" id="MU006101">
    <property type="protein sequence ID" value="KAF2836956.1"/>
    <property type="molecule type" value="Genomic_DNA"/>
</dbReference>
<protein>
    <submittedName>
        <fullName evidence="2">Uncharacterized protein</fullName>
    </submittedName>
</protein>
<proteinExistence type="predicted"/>
<feature type="compositionally biased region" description="Low complexity" evidence="1">
    <location>
        <begin position="10"/>
        <end position="68"/>
    </location>
</feature>